<keyword evidence="2" id="KW-0539">Nucleus</keyword>
<dbReference type="Gene3D" id="1.10.150.110">
    <property type="entry name" value="DNA polymerase beta, N-terminal domain-like"/>
    <property type="match status" value="1"/>
</dbReference>
<dbReference type="GO" id="GO:0048257">
    <property type="term" value="F:3'-flap endonuclease activity"/>
    <property type="evidence" value="ECO:0007669"/>
    <property type="project" value="TreeGrafter"/>
</dbReference>
<dbReference type="GO" id="GO:0000712">
    <property type="term" value="P:resolution of meiotic recombination intermediates"/>
    <property type="evidence" value="ECO:0007669"/>
    <property type="project" value="TreeGrafter"/>
</dbReference>
<reference evidence="6" key="1">
    <citation type="submission" date="2017-02" db="UniProtKB">
        <authorList>
            <consortium name="WormBaseParasite"/>
        </authorList>
    </citation>
    <scope>IDENTIFICATION</scope>
</reference>
<comment type="subunit">
    <text evidence="2">Interacts with EME1.</text>
</comment>
<dbReference type="InterPro" id="IPR027421">
    <property type="entry name" value="DNA_pol_lamdba_lyase_dom_sf"/>
</dbReference>
<comment type="subcellular location">
    <subcellularLocation>
        <location evidence="2">Nucleus</location>
    </subcellularLocation>
</comment>
<dbReference type="EC" id="3.1.22.-" evidence="2"/>
<keyword evidence="2" id="KW-0255">Endonuclease</keyword>
<dbReference type="WBParaSite" id="HDID_0000500501-mRNA-1">
    <property type="protein sequence ID" value="HDID_0000500501-mRNA-1"/>
    <property type="gene ID" value="HDID_0000500501"/>
</dbReference>
<evidence type="ECO:0000256" key="4">
    <source>
        <dbReference type="SAM" id="MobiDB-lite"/>
    </source>
</evidence>
<dbReference type="Gene3D" id="3.90.70.200">
    <property type="entry name" value="Plus-3 domain"/>
    <property type="match status" value="1"/>
</dbReference>
<feature type="region of interest" description="Disordered" evidence="4">
    <location>
        <begin position="282"/>
        <end position="301"/>
    </location>
</feature>
<dbReference type="SUPFAM" id="SSF47802">
    <property type="entry name" value="DNA polymerase beta, N-terminal domain-like"/>
    <property type="match status" value="1"/>
</dbReference>
<dbReference type="SMART" id="SM00891">
    <property type="entry name" value="ERCC4"/>
    <property type="match status" value="1"/>
</dbReference>
<keyword evidence="1 2" id="KW-0378">Hydrolase</keyword>
<dbReference type="GO" id="GO:0000727">
    <property type="term" value="P:double-strand break repair via break-induced replication"/>
    <property type="evidence" value="ECO:0007669"/>
    <property type="project" value="UniProtKB-UniRule"/>
</dbReference>
<dbReference type="Pfam" id="PF14716">
    <property type="entry name" value="HHH_8"/>
    <property type="match status" value="1"/>
</dbReference>
<evidence type="ECO:0000259" key="5">
    <source>
        <dbReference type="PROSITE" id="PS51360"/>
    </source>
</evidence>
<feature type="region of interest" description="Disordered" evidence="4">
    <location>
        <begin position="192"/>
        <end position="235"/>
    </location>
</feature>
<evidence type="ECO:0000256" key="3">
    <source>
        <dbReference type="SAM" id="Coils"/>
    </source>
</evidence>
<dbReference type="Gene3D" id="3.40.50.10130">
    <property type="match status" value="1"/>
</dbReference>
<protein>
    <recommendedName>
        <fullName evidence="2">Crossover junction endonuclease MUS81</fullName>
        <ecNumber evidence="2">3.1.22.-</ecNumber>
    </recommendedName>
</protein>
<dbReference type="GO" id="GO:0031573">
    <property type="term" value="P:mitotic intra-S DNA damage checkpoint signaling"/>
    <property type="evidence" value="ECO:0007669"/>
    <property type="project" value="TreeGrafter"/>
</dbReference>
<dbReference type="CDD" id="cd20074">
    <property type="entry name" value="XPF_nuclease_Mus81"/>
    <property type="match status" value="1"/>
</dbReference>
<dbReference type="STRING" id="6216.A0A0R3SJ90"/>
<dbReference type="GO" id="GO:0006308">
    <property type="term" value="P:DNA catabolic process"/>
    <property type="evidence" value="ECO:0007669"/>
    <property type="project" value="UniProtKB-UniRule"/>
</dbReference>
<feature type="domain" description="Plus3" evidence="5">
    <location>
        <begin position="1"/>
        <end position="59"/>
    </location>
</feature>
<feature type="compositionally biased region" description="Low complexity" evidence="4">
    <location>
        <begin position="287"/>
        <end position="297"/>
    </location>
</feature>
<feature type="compositionally biased region" description="Basic and acidic residues" evidence="4">
    <location>
        <begin position="192"/>
        <end position="229"/>
    </location>
</feature>
<dbReference type="Pfam" id="PF02732">
    <property type="entry name" value="ERCC4"/>
    <property type="match status" value="1"/>
</dbReference>
<dbReference type="PANTHER" id="PTHR13451">
    <property type="entry name" value="CLASS II CROSSOVER JUNCTION ENDONUCLEASE MUS81"/>
    <property type="match status" value="1"/>
</dbReference>
<dbReference type="GO" id="GO:0005634">
    <property type="term" value="C:nucleus"/>
    <property type="evidence" value="ECO:0007669"/>
    <property type="project" value="UniProtKB-SubCell"/>
</dbReference>
<dbReference type="InterPro" id="IPR036128">
    <property type="entry name" value="Plus3-like_sf"/>
</dbReference>
<keyword evidence="2" id="KW-0540">Nuclease</keyword>
<comment type="cofactor">
    <cofactor evidence="2">
        <name>Mg(2+)</name>
        <dbReference type="ChEBI" id="CHEBI:18420"/>
    </cofactor>
</comment>
<dbReference type="GO" id="GO:0048476">
    <property type="term" value="C:Holliday junction resolvase complex"/>
    <property type="evidence" value="ECO:0007669"/>
    <property type="project" value="UniProtKB-UniRule"/>
</dbReference>
<dbReference type="InterPro" id="IPR047416">
    <property type="entry name" value="XPF_nuclease_Mus81"/>
</dbReference>
<keyword evidence="2" id="KW-0479">Metal-binding</keyword>
<dbReference type="GO" id="GO:0046872">
    <property type="term" value="F:metal ion binding"/>
    <property type="evidence" value="ECO:0007669"/>
    <property type="project" value="UniProtKB-UniRule"/>
</dbReference>
<name>A0A0R3SJ90_HYMDI</name>
<keyword evidence="3" id="KW-0175">Coiled coil</keyword>
<dbReference type="InterPro" id="IPR011335">
    <property type="entry name" value="Restrct_endonuc-II-like"/>
</dbReference>
<organism evidence="6">
    <name type="scientific">Hymenolepis diminuta</name>
    <name type="common">Rat tapeworm</name>
    <dbReference type="NCBI Taxonomy" id="6216"/>
    <lineage>
        <taxon>Eukaryota</taxon>
        <taxon>Metazoa</taxon>
        <taxon>Spiralia</taxon>
        <taxon>Lophotrochozoa</taxon>
        <taxon>Platyhelminthes</taxon>
        <taxon>Cestoda</taxon>
        <taxon>Eucestoda</taxon>
        <taxon>Cyclophyllidea</taxon>
        <taxon>Hymenolepididae</taxon>
        <taxon>Hymenolepis</taxon>
    </lineage>
</organism>
<dbReference type="InterPro" id="IPR006166">
    <property type="entry name" value="ERCC4_domain"/>
</dbReference>
<dbReference type="SUPFAM" id="SSF159042">
    <property type="entry name" value="Plus3-like"/>
    <property type="match status" value="1"/>
</dbReference>
<comment type="function">
    <text evidence="2">Interacts with EME1 to form a DNA structure-specific endonuclease with substrate preference for branched DNA structures with a 5'-end at the branch nick. Typical substrates include 3'-flap structures, D-loops, replication forks and nicked Holliday junctions. May be required in mitosis for the processing of stalled or collapsed replication fork intermediates. May be required in meiosis for the repair of meiosis-specific double strand breaks subsequent to single-end invasion (SEI).</text>
</comment>
<dbReference type="AlphaFoldDB" id="A0A0R3SJ90"/>
<keyword evidence="2" id="KW-0234">DNA repair</keyword>
<dbReference type="PANTHER" id="PTHR13451:SF0">
    <property type="entry name" value="CROSSOVER JUNCTION ENDONUCLEASE MUS81"/>
    <property type="match status" value="1"/>
</dbReference>
<sequence length="681" mass="77091">LVLRRGKDEHTFRIMFVSNSRFLLQEFESFKRIAAQTGMKLPTTDFIAKKHKEIQKTINEPICDEKVVEQIVQSKMRFRKAPTNFAMRKAELMKQREMAKENNDEKQVERIDAELEELENRAERIERKRTVGFKEISSINQKNRELTLRRVEEALLKEAKEAAESKEEDPFTRIQSQPVIASKEYLQRLRKERLAKERGETVDGEKPKEESKNPEDNEKDSKEGDDFLQRKIPIPLPKTPEKSLHVIHDFEIDINVPVDVNGILDDAGSGMHRSVSTPVITSQVTPSSIGSGSGASILRNGDRPTRRLLNLQEYKKKRVGKYSIAAVLDLQVVQQHTRALSSLKKYPIKLSSGKECQVLNGFGTAICSVLDERLKDFAERNSLPIPEALALGNSLTSAELARGCLSQVMSNDVEIPQPSQTENVPLPEISTSNGQYIHPVTFSHQCLVQPTHIPIAQASGNIASDIIHNGNLVPVDYIPRSSYEIILIVDVRETFNKVKFDEIARIRGVKWELSSLPVGDFLWLAREVGGSTSRKEIVLGMVAERKRADDLASSIVDGRFVEQKSRMQKLGFRKMYIFEECKNMYNLRISHETLLQAMINSELVDGCDVITCSNSDQCTAYLTSLTNFLASKSKKYDLAVYSDGRRPKEDPHNIEVWTASASDPLYYWCQSKGDCFVVSNS</sequence>
<dbReference type="InterPro" id="IPR033309">
    <property type="entry name" value="Mus81"/>
</dbReference>
<dbReference type="GO" id="GO:0003677">
    <property type="term" value="F:DNA binding"/>
    <property type="evidence" value="ECO:0007669"/>
    <property type="project" value="UniProtKB-UniRule"/>
</dbReference>
<accession>A0A0R3SJ90</accession>
<keyword evidence="2" id="KW-0460">Magnesium</keyword>
<comment type="similarity">
    <text evidence="2">Belongs to the XPF family.</text>
</comment>
<dbReference type="InterPro" id="IPR004343">
    <property type="entry name" value="Plus-3_dom"/>
</dbReference>
<feature type="coiled-coil region" evidence="3">
    <location>
        <begin position="89"/>
        <end position="169"/>
    </location>
</feature>
<keyword evidence="2" id="KW-0227">DNA damage</keyword>
<evidence type="ECO:0000313" key="6">
    <source>
        <dbReference type="WBParaSite" id="HDID_0000500501-mRNA-1"/>
    </source>
</evidence>
<evidence type="ECO:0000256" key="2">
    <source>
        <dbReference type="RuleBase" id="RU369042"/>
    </source>
</evidence>
<evidence type="ECO:0000256" key="1">
    <source>
        <dbReference type="ARBA" id="ARBA00022801"/>
    </source>
</evidence>
<dbReference type="PROSITE" id="PS51360">
    <property type="entry name" value="PLUS3"/>
    <property type="match status" value="1"/>
</dbReference>
<dbReference type="GO" id="GO:0008821">
    <property type="term" value="F:crossover junction DNA endonuclease activity"/>
    <property type="evidence" value="ECO:0007669"/>
    <property type="project" value="UniProtKB-UniRule"/>
</dbReference>
<keyword evidence="2" id="KW-0233">DNA recombination</keyword>
<proteinExistence type="inferred from homology"/>
<dbReference type="InterPro" id="IPR010996">
    <property type="entry name" value="HHH_MUS81"/>
</dbReference>
<dbReference type="SUPFAM" id="SSF52980">
    <property type="entry name" value="Restriction endonuclease-like"/>
    <property type="match status" value="1"/>
</dbReference>